<sequence>MLMDEAKMGESNKCQNGRCSPSKHHLTTLT</sequence>
<proteinExistence type="evidence at transcript level"/>
<feature type="region of interest" description="Disordered" evidence="1">
    <location>
        <begin position="1"/>
        <end position="30"/>
    </location>
</feature>
<name>B6SXA0_MAIZE</name>
<protein>
    <submittedName>
        <fullName evidence="2">Uncharacterized protein</fullName>
    </submittedName>
</protein>
<dbReference type="EMBL" id="EU957365">
    <property type="protein sequence ID" value="ACG29483.1"/>
    <property type="molecule type" value="mRNA"/>
</dbReference>
<feature type="compositionally biased region" description="Basic residues" evidence="1">
    <location>
        <begin position="21"/>
        <end position="30"/>
    </location>
</feature>
<feature type="compositionally biased region" description="Basic and acidic residues" evidence="1">
    <location>
        <begin position="1"/>
        <end position="10"/>
    </location>
</feature>
<evidence type="ECO:0000313" key="2">
    <source>
        <dbReference type="EMBL" id="ACG29483.1"/>
    </source>
</evidence>
<organism evidence="2">
    <name type="scientific">Zea mays</name>
    <name type="common">Maize</name>
    <dbReference type="NCBI Taxonomy" id="4577"/>
    <lineage>
        <taxon>Eukaryota</taxon>
        <taxon>Viridiplantae</taxon>
        <taxon>Streptophyta</taxon>
        <taxon>Embryophyta</taxon>
        <taxon>Tracheophyta</taxon>
        <taxon>Spermatophyta</taxon>
        <taxon>Magnoliopsida</taxon>
        <taxon>Liliopsida</taxon>
        <taxon>Poales</taxon>
        <taxon>Poaceae</taxon>
        <taxon>PACMAD clade</taxon>
        <taxon>Panicoideae</taxon>
        <taxon>Andropogonodae</taxon>
        <taxon>Andropogoneae</taxon>
        <taxon>Tripsacinae</taxon>
        <taxon>Zea</taxon>
    </lineage>
</organism>
<accession>B6SXA0</accession>
<evidence type="ECO:0000256" key="1">
    <source>
        <dbReference type="SAM" id="MobiDB-lite"/>
    </source>
</evidence>
<reference evidence="2" key="1">
    <citation type="journal article" date="2009" name="Plant Mol. Biol.">
        <title>Insights into corn genes derived from large-scale cDNA sequencing.</title>
        <authorList>
            <person name="Alexandrov N.N."/>
            <person name="Brover V.V."/>
            <person name="Freidin S."/>
            <person name="Troukhan M.E."/>
            <person name="Tatarinova T.V."/>
            <person name="Zhang H."/>
            <person name="Swaller T.J."/>
            <person name="Lu Y.P."/>
            <person name="Bouck J."/>
            <person name="Flavell R.B."/>
            <person name="Feldmann K.A."/>
        </authorList>
    </citation>
    <scope>NUCLEOTIDE SEQUENCE</scope>
</reference>
<dbReference type="AlphaFoldDB" id="B6SXA0"/>